<sequence length="142" mass="15467">MNNGMTSLAKAVAFVAMASLVATSAVGACKTTLRGELVQAPGDRKASVGEFLYFYLVEMTPESPTGSEKLFQSFVVPNMSKTLPIPFALEIEQPKDCPGELELRVDTKDRDIMRLGTDASSAGRKTVRLERFESVPMWGPSF</sequence>
<reference evidence="2 3" key="1">
    <citation type="submission" date="2024-07" db="EMBL/GenBank/DDBJ databases">
        <title>Genomic Encyclopedia of Type Strains, Phase V (KMG-V): Genome sequencing to study the core and pangenomes of soil and plant-associated prokaryotes.</title>
        <authorList>
            <person name="Whitman W."/>
        </authorList>
    </citation>
    <scope>NUCLEOTIDE SEQUENCE [LARGE SCALE GENOMIC DNA]</scope>
    <source>
        <strain evidence="2 3">USDA 415</strain>
    </source>
</reference>
<feature type="signal peptide" evidence="1">
    <location>
        <begin position="1"/>
        <end position="27"/>
    </location>
</feature>
<comment type="caution">
    <text evidence="2">The sequence shown here is derived from an EMBL/GenBank/DDBJ whole genome shotgun (WGS) entry which is preliminary data.</text>
</comment>
<name>A0ABV4EZ69_BRAEL</name>
<evidence type="ECO:0000256" key="1">
    <source>
        <dbReference type="SAM" id="SignalP"/>
    </source>
</evidence>
<proteinExistence type="predicted"/>
<gene>
    <name evidence="2" type="ORF">ABIF29_003265</name>
</gene>
<evidence type="ECO:0008006" key="4">
    <source>
        <dbReference type="Google" id="ProtNLM"/>
    </source>
</evidence>
<keyword evidence="1" id="KW-0732">Signal</keyword>
<keyword evidence="3" id="KW-1185">Reference proteome</keyword>
<protein>
    <recommendedName>
        <fullName evidence="4">Lipoprotein</fullName>
    </recommendedName>
</protein>
<dbReference type="Proteomes" id="UP001565471">
    <property type="component" value="Unassembled WGS sequence"/>
</dbReference>
<dbReference type="RefSeq" id="WP_125459357.1">
    <property type="nucleotide sequence ID" value="NZ_CP126026.1"/>
</dbReference>
<evidence type="ECO:0000313" key="2">
    <source>
        <dbReference type="EMBL" id="MEY9316466.1"/>
    </source>
</evidence>
<organism evidence="2 3">
    <name type="scientific">Bradyrhizobium elkanii</name>
    <dbReference type="NCBI Taxonomy" id="29448"/>
    <lineage>
        <taxon>Bacteria</taxon>
        <taxon>Pseudomonadati</taxon>
        <taxon>Pseudomonadota</taxon>
        <taxon>Alphaproteobacteria</taxon>
        <taxon>Hyphomicrobiales</taxon>
        <taxon>Nitrobacteraceae</taxon>
        <taxon>Bradyrhizobium</taxon>
    </lineage>
</organism>
<evidence type="ECO:0000313" key="3">
    <source>
        <dbReference type="Proteomes" id="UP001565471"/>
    </source>
</evidence>
<feature type="chain" id="PRO_5045139736" description="Lipoprotein" evidence="1">
    <location>
        <begin position="28"/>
        <end position="142"/>
    </location>
</feature>
<dbReference type="EMBL" id="JBGBZA010000002">
    <property type="protein sequence ID" value="MEY9316466.1"/>
    <property type="molecule type" value="Genomic_DNA"/>
</dbReference>
<accession>A0ABV4EZ69</accession>